<comment type="caution">
    <text evidence="2">The sequence shown here is derived from an EMBL/GenBank/DDBJ whole genome shotgun (WGS) entry which is preliminary data.</text>
</comment>
<gene>
    <name evidence="2" type="ORF">H6G72_13055</name>
</gene>
<protein>
    <submittedName>
        <fullName evidence="2">Uncharacterized protein</fullName>
    </submittedName>
</protein>
<feature type="transmembrane region" description="Helical" evidence="1">
    <location>
        <begin position="29"/>
        <end position="54"/>
    </location>
</feature>
<evidence type="ECO:0000256" key="1">
    <source>
        <dbReference type="SAM" id="Phobius"/>
    </source>
</evidence>
<keyword evidence="3" id="KW-1185">Reference proteome</keyword>
<organism evidence="2 3">
    <name type="scientific">Planktothricoides raciborskii FACHB-1370</name>
    <dbReference type="NCBI Taxonomy" id="2949576"/>
    <lineage>
        <taxon>Bacteria</taxon>
        <taxon>Bacillati</taxon>
        <taxon>Cyanobacteriota</taxon>
        <taxon>Cyanophyceae</taxon>
        <taxon>Oscillatoriophycideae</taxon>
        <taxon>Oscillatoriales</taxon>
        <taxon>Oscillatoriaceae</taxon>
        <taxon>Planktothricoides</taxon>
    </lineage>
</organism>
<accession>A0ABR8ED27</accession>
<sequence length="55" mass="6239">MPIYYLTDRNRVNLINLGVDGNAIAETRFLISGFLFQQAIAFHFGFYPAGLLVFI</sequence>
<dbReference type="Proteomes" id="UP000641954">
    <property type="component" value="Unassembled WGS sequence"/>
</dbReference>
<dbReference type="RefSeq" id="WP_190878608.1">
    <property type="nucleotide sequence ID" value="NZ_JACJSK010000016.1"/>
</dbReference>
<name>A0ABR8ED27_9CYAN</name>
<keyword evidence="1" id="KW-0812">Transmembrane</keyword>
<evidence type="ECO:0000313" key="2">
    <source>
        <dbReference type="EMBL" id="MBD2544749.1"/>
    </source>
</evidence>
<dbReference type="EMBL" id="JACJSK010000016">
    <property type="protein sequence ID" value="MBD2544749.1"/>
    <property type="molecule type" value="Genomic_DNA"/>
</dbReference>
<reference evidence="2 3" key="1">
    <citation type="journal article" date="2020" name="ISME J.">
        <title>Comparative genomics reveals insights into cyanobacterial evolution and habitat adaptation.</title>
        <authorList>
            <person name="Chen M.Y."/>
            <person name="Teng W.K."/>
            <person name="Zhao L."/>
            <person name="Hu C.X."/>
            <person name="Zhou Y.K."/>
            <person name="Han B.P."/>
            <person name="Song L.R."/>
            <person name="Shu W.S."/>
        </authorList>
    </citation>
    <scope>NUCLEOTIDE SEQUENCE [LARGE SCALE GENOMIC DNA]</scope>
    <source>
        <strain evidence="2 3">FACHB-1370</strain>
    </source>
</reference>
<keyword evidence="1" id="KW-1133">Transmembrane helix</keyword>
<evidence type="ECO:0000313" key="3">
    <source>
        <dbReference type="Proteomes" id="UP000641954"/>
    </source>
</evidence>
<keyword evidence="1" id="KW-0472">Membrane</keyword>
<proteinExistence type="predicted"/>